<reference evidence="1 3" key="2">
    <citation type="journal article" date="2013" name="Nature">
        <title>Insights into bilaterian evolution from three spiralian genomes.</title>
        <authorList>
            <person name="Simakov O."/>
            <person name="Marletaz F."/>
            <person name="Cho S.J."/>
            <person name="Edsinger-Gonzales E."/>
            <person name="Havlak P."/>
            <person name="Hellsten U."/>
            <person name="Kuo D.H."/>
            <person name="Larsson T."/>
            <person name="Lv J."/>
            <person name="Arendt D."/>
            <person name="Savage R."/>
            <person name="Osoegawa K."/>
            <person name="de Jong P."/>
            <person name="Grimwood J."/>
            <person name="Chapman J.A."/>
            <person name="Shapiro H."/>
            <person name="Aerts A."/>
            <person name="Otillar R.P."/>
            <person name="Terry A.Y."/>
            <person name="Boore J.L."/>
            <person name="Grigoriev I.V."/>
            <person name="Lindberg D.R."/>
            <person name="Seaver E.C."/>
            <person name="Weisblat D.A."/>
            <person name="Putnam N.H."/>
            <person name="Rokhsar D.S."/>
        </authorList>
    </citation>
    <scope>NUCLEOTIDE SEQUENCE</scope>
    <source>
        <strain evidence="1 3">I ESC-2004</strain>
    </source>
</reference>
<protein>
    <submittedName>
        <fullName evidence="1 2">Uncharacterized protein</fullName>
    </submittedName>
</protein>
<keyword evidence="3" id="KW-1185">Reference proteome</keyword>
<evidence type="ECO:0000313" key="2">
    <source>
        <dbReference type="EnsemblMetazoa" id="CapteP222085"/>
    </source>
</evidence>
<name>R7TV30_CAPTE</name>
<sequence>MIQLEETEPTFKIVPGGSSRGKDVLVSSDGFSYVHKRTLKSGAVVWRCVKRSKKTTCQVTVKQISDKFAMQENRKHLHDPETDANTVRLVKKEIRDKALGQAGLGLSTVLGRTKLDTANKKARRKSSTSDFISIRTTAIRLLKGGIQGSWLLVPYPGQCYALTKASRRFQRSDTKFPVCHTYDLFHVYTHNLCGVN</sequence>
<reference evidence="3" key="1">
    <citation type="submission" date="2012-12" db="EMBL/GenBank/DDBJ databases">
        <authorList>
            <person name="Hellsten U."/>
            <person name="Grimwood J."/>
            <person name="Chapman J.A."/>
            <person name="Shapiro H."/>
            <person name="Aerts A."/>
            <person name="Otillar R.P."/>
            <person name="Terry A.Y."/>
            <person name="Boore J.L."/>
            <person name="Simakov O."/>
            <person name="Marletaz F."/>
            <person name="Cho S.-J."/>
            <person name="Edsinger-Gonzales E."/>
            <person name="Havlak P."/>
            <person name="Kuo D.-H."/>
            <person name="Larsson T."/>
            <person name="Lv J."/>
            <person name="Arendt D."/>
            <person name="Savage R."/>
            <person name="Osoegawa K."/>
            <person name="de Jong P."/>
            <person name="Lindberg D.R."/>
            <person name="Seaver E.C."/>
            <person name="Weisblat D.A."/>
            <person name="Putnam N.H."/>
            <person name="Grigoriev I.V."/>
            <person name="Rokhsar D.S."/>
        </authorList>
    </citation>
    <scope>NUCLEOTIDE SEQUENCE</scope>
    <source>
        <strain evidence="3">I ESC-2004</strain>
    </source>
</reference>
<dbReference type="PANTHER" id="PTHR20956">
    <property type="entry name" value="HEH2P"/>
    <property type="match status" value="1"/>
</dbReference>
<dbReference type="PANTHER" id="PTHR20956:SF12">
    <property type="entry name" value="FLYWCH-TYPE DOMAIN-CONTAINING PROTEIN"/>
    <property type="match status" value="1"/>
</dbReference>
<evidence type="ECO:0000313" key="1">
    <source>
        <dbReference type="EMBL" id="ELT95301.1"/>
    </source>
</evidence>
<reference evidence="2" key="3">
    <citation type="submission" date="2015-06" db="UniProtKB">
        <authorList>
            <consortium name="EnsemblMetazoa"/>
        </authorList>
    </citation>
    <scope>IDENTIFICATION</scope>
</reference>
<dbReference type="Proteomes" id="UP000014760">
    <property type="component" value="Unassembled WGS sequence"/>
</dbReference>
<evidence type="ECO:0000313" key="3">
    <source>
        <dbReference type="Proteomes" id="UP000014760"/>
    </source>
</evidence>
<dbReference type="EMBL" id="KB309163">
    <property type="protein sequence ID" value="ELT95301.1"/>
    <property type="molecule type" value="Genomic_DNA"/>
</dbReference>
<gene>
    <name evidence="1" type="ORF">CAPTEDRAFT_222085</name>
</gene>
<dbReference type="AlphaFoldDB" id="R7TV30"/>
<dbReference type="EMBL" id="AMQN01028705">
    <property type="status" value="NOT_ANNOTATED_CDS"/>
    <property type="molecule type" value="Genomic_DNA"/>
</dbReference>
<dbReference type="Gene3D" id="2.20.25.240">
    <property type="match status" value="1"/>
</dbReference>
<proteinExistence type="predicted"/>
<dbReference type="OrthoDB" id="10067360at2759"/>
<accession>R7TV30</accession>
<dbReference type="HOGENOM" id="CLU_1391451_0_0_1"/>
<dbReference type="EnsemblMetazoa" id="CapteT222085">
    <property type="protein sequence ID" value="CapteP222085"/>
    <property type="gene ID" value="CapteG222085"/>
</dbReference>
<organism evidence="1">
    <name type="scientific">Capitella teleta</name>
    <name type="common">Polychaete worm</name>
    <dbReference type="NCBI Taxonomy" id="283909"/>
    <lineage>
        <taxon>Eukaryota</taxon>
        <taxon>Metazoa</taxon>
        <taxon>Spiralia</taxon>
        <taxon>Lophotrochozoa</taxon>
        <taxon>Annelida</taxon>
        <taxon>Polychaeta</taxon>
        <taxon>Sedentaria</taxon>
        <taxon>Scolecida</taxon>
        <taxon>Capitellidae</taxon>
        <taxon>Capitella</taxon>
    </lineage>
</organism>